<dbReference type="AlphaFoldDB" id="X0YEX7"/>
<reference evidence="1" key="1">
    <citation type="journal article" date="2014" name="Front. Microbiol.">
        <title>High frequency of phylogenetically diverse reductive dehalogenase-homologous genes in deep subseafloor sedimentary metagenomes.</title>
        <authorList>
            <person name="Kawai M."/>
            <person name="Futagami T."/>
            <person name="Toyoda A."/>
            <person name="Takaki Y."/>
            <person name="Nishi S."/>
            <person name="Hori S."/>
            <person name="Arai W."/>
            <person name="Tsubouchi T."/>
            <person name="Morono Y."/>
            <person name="Uchiyama I."/>
            <person name="Ito T."/>
            <person name="Fujiyama A."/>
            <person name="Inagaki F."/>
            <person name="Takami H."/>
        </authorList>
    </citation>
    <scope>NUCLEOTIDE SEQUENCE</scope>
    <source>
        <strain evidence="1">Expedition CK06-06</strain>
    </source>
</reference>
<gene>
    <name evidence="1" type="ORF">S01H4_19051</name>
</gene>
<name>X0YEX7_9ZZZZ</name>
<evidence type="ECO:0000313" key="1">
    <source>
        <dbReference type="EMBL" id="GAG54395.1"/>
    </source>
</evidence>
<accession>X0YEX7</accession>
<dbReference type="EMBL" id="BART01008474">
    <property type="protein sequence ID" value="GAG54395.1"/>
    <property type="molecule type" value="Genomic_DNA"/>
</dbReference>
<organism evidence="1">
    <name type="scientific">marine sediment metagenome</name>
    <dbReference type="NCBI Taxonomy" id="412755"/>
    <lineage>
        <taxon>unclassified sequences</taxon>
        <taxon>metagenomes</taxon>
        <taxon>ecological metagenomes</taxon>
    </lineage>
</organism>
<comment type="caution">
    <text evidence="1">The sequence shown here is derived from an EMBL/GenBank/DDBJ whole genome shotgun (WGS) entry which is preliminary data.</text>
</comment>
<protein>
    <submittedName>
        <fullName evidence="1">Uncharacterized protein</fullName>
    </submittedName>
</protein>
<sequence>MRLGYSQFVAQQQLLRLFPESEPIEVQAHSQTGAARLLAGLWLLPTINKTDLAQVCPGAKSTAGSFKNYHFDIIQAMSCAICPSQ</sequence>
<proteinExistence type="predicted"/>